<evidence type="ECO:0000313" key="1">
    <source>
        <dbReference type="EMBL" id="PBK84598.1"/>
    </source>
</evidence>
<keyword evidence="2" id="KW-1185">Reference proteome</keyword>
<accession>A0A2H3D1D7</accession>
<dbReference type="InParanoid" id="A0A2H3D1D7"/>
<feature type="non-terminal residue" evidence="1">
    <location>
        <position position="1"/>
    </location>
</feature>
<name>A0A2H3D1D7_ARMGA</name>
<protein>
    <submittedName>
        <fullName evidence="1">Uncharacterized protein</fullName>
    </submittedName>
</protein>
<gene>
    <name evidence="1" type="ORF">ARMGADRAFT_861930</name>
</gene>
<reference evidence="2" key="1">
    <citation type="journal article" date="2017" name="Nat. Ecol. Evol.">
        <title>Genome expansion and lineage-specific genetic innovations in the forest pathogenic fungi Armillaria.</title>
        <authorList>
            <person name="Sipos G."/>
            <person name="Prasanna A.N."/>
            <person name="Walter M.C."/>
            <person name="O'Connor E."/>
            <person name="Balint B."/>
            <person name="Krizsan K."/>
            <person name="Kiss B."/>
            <person name="Hess J."/>
            <person name="Varga T."/>
            <person name="Slot J."/>
            <person name="Riley R."/>
            <person name="Boka B."/>
            <person name="Rigling D."/>
            <person name="Barry K."/>
            <person name="Lee J."/>
            <person name="Mihaltcheva S."/>
            <person name="LaButti K."/>
            <person name="Lipzen A."/>
            <person name="Waldron R."/>
            <person name="Moloney N.M."/>
            <person name="Sperisen C."/>
            <person name="Kredics L."/>
            <person name="Vagvoelgyi C."/>
            <person name="Patrignani A."/>
            <person name="Fitzpatrick D."/>
            <person name="Nagy I."/>
            <person name="Doyle S."/>
            <person name="Anderson J.B."/>
            <person name="Grigoriev I.V."/>
            <person name="Gueldener U."/>
            <person name="Muensterkoetter M."/>
            <person name="Nagy L.G."/>
        </authorList>
    </citation>
    <scope>NUCLEOTIDE SEQUENCE [LARGE SCALE GENOMIC DNA]</scope>
    <source>
        <strain evidence="2">Ar21-2</strain>
    </source>
</reference>
<dbReference type="AlphaFoldDB" id="A0A2H3D1D7"/>
<evidence type="ECO:0000313" key="2">
    <source>
        <dbReference type="Proteomes" id="UP000217790"/>
    </source>
</evidence>
<organism evidence="1 2">
    <name type="scientific">Armillaria gallica</name>
    <name type="common">Bulbous honey fungus</name>
    <name type="synonym">Armillaria bulbosa</name>
    <dbReference type="NCBI Taxonomy" id="47427"/>
    <lineage>
        <taxon>Eukaryota</taxon>
        <taxon>Fungi</taxon>
        <taxon>Dikarya</taxon>
        <taxon>Basidiomycota</taxon>
        <taxon>Agaricomycotina</taxon>
        <taxon>Agaricomycetes</taxon>
        <taxon>Agaricomycetidae</taxon>
        <taxon>Agaricales</taxon>
        <taxon>Marasmiineae</taxon>
        <taxon>Physalacriaceae</taxon>
        <taxon>Armillaria</taxon>
    </lineage>
</organism>
<feature type="non-terminal residue" evidence="1">
    <location>
        <position position="190"/>
    </location>
</feature>
<dbReference type="EMBL" id="KZ293697">
    <property type="protein sequence ID" value="PBK84598.1"/>
    <property type="molecule type" value="Genomic_DNA"/>
</dbReference>
<dbReference type="Proteomes" id="UP000217790">
    <property type="component" value="Unassembled WGS sequence"/>
</dbReference>
<proteinExistence type="predicted"/>
<dbReference type="OrthoDB" id="3065006at2759"/>
<sequence length="190" mass="21661">IFGRWPQVIPTITLQGRALEWTDDTHFLGVVFCSMAMDIFHDHSIQLTKKALRVCNVTFAMECFLSDIHPRAGLSIYSARVDSILTYGAQIVVITADSTLRHLEKVQISFLHRLLHVYKCSMTAILFSETGFTLIRYRQLILTLGYLLRLLAERVTSSKLAPLGIDACHVLWCQGRRNWLSDIAIVLQRL</sequence>
<dbReference type="STRING" id="47427.A0A2H3D1D7"/>
<dbReference type="OMA" id="LVHACEI"/>